<accession>A0A1I7V4V4</accession>
<keyword evidence="7" id="KW-0445">Lipid transport</keyword>
<keyword evidence="10" id="KW-0325">Glycoprotein</keyword>
<keyword evidence="9" id="KW-1015">Disulfide bond</keyword>
<evidence type="ECO:0000256" key="3">
    <source>
        <dbReference type="ARBA" id="ARBA00022448"/>
    </source>
</evidence>
<evidence type="ECO:0000313" key="16">
    <source>
        <dbReference type="WBParaSite" id="Csp11.Scaffold78.g479.t2"/>
    </source>
</evidence>
<evidence type="ECO:0000313" key="15">
    <source>
        <dbReference type="Proteomes" id="UP000095282"/>
    </source>
</evidence>
<keyword evidence="5 13" id="KW-0732">Signal</keyword>
<keyword evidence="4 12" id="KW-0812">Transmembrane</keyword>
<dbReference type="Pfam" id="PF22314">
    <property type="entry name" value="NPC1_MLD"/>
    <property type="match status" value="1"/>
</dbReference>
<evidence type="ECO:0000256" key="10">
    <source>
        <dbReference type="ARBA" id="ARBA00023180"/>
    </source>
</evidence>
<dbReference type="InterPro" id="IPR053958">
    <property type="entry name" value="HMGCR/SNAP/NPC1-like_SSD"/>
</dbReference>
<keyword evidence="8 12" id="KW-0472">Membrane</keyword>
<comment type="similarity">
    <text evidence="2">Belongs to the patched family.</text>
</comment>
<dbReference type="STRING" id="1561998.A0A1I7V4V4"/>
<feature type="chain" id="PRO_5009309910" evidence="13">
    <location>
        <begin position="24"/>
        <end position="980"/>
    </location>
</feature>
<sequence>MRRVMRIVSVLFLLLIHFRQYHSECVMTECDGTEDKNHPPCKTNISSIAPITVIRSKNPDYFNRIEKFCSHLILEDHRSNVCCTENQIQGMTDRLSNAVAILGSCPSCFDNFAKLWCQFTCSPDQSDFMTVVETSGPLKIVERIEFEVSRDFTEGLYDSCKSVWFGNDLSLHMLTTDGKVSYNNFFGFMGKKNPTQNIPVNTDFVHSANEVIKTNKRKFLSNWYIQKIMNLPITPCHKSAGPNLPACGVIDCPSNSYQLLDLSGAERLGKKVFTTAFLKPEWALQICGCIALTVGLVFVLKYSCHRHPTVDGCYMDIGKGSLEIQFEHLCEQYATKVIAHPWKFVLLGLLIAAFCCSGNSKFHSLTNSIDQASSAKGETRQDRKIFFDTFGPTHRIEQVFLTLPPSTGTMFNMPLFEEMFTLVNNIKNLSVVYGTSTIKLDDICYKPLGEKRGCAIMSPTNYFQNNWETFQNAGPANEGDEELDDLHWEHLKYCIKNPLTVSTYSEMSCFGEFGGPIEPSLVFGGGLCFQYYGARTFMITILLNGDEGKCIEWEAEFMKMMSKYKMKNANFTFMTESSIAVCNKTIIRVIIVLIQNELQVAVETDKIVSVAACAAVLLWVFTMLGTYHWPEPSLLSALVHHKLLISVSAVMINVISVWCSIGVFSLFDVHATDNAIVVLFFVITCIGINRIFVTIRTFQSNGHCYGLPNISDREINHRITDTMRRSIPIVLTNSLICSTCFFLAGGVPPYVSVSMPAVEVFARHAGLAILFDTAFYLLVILPLFQYDARREMLGKCEIWPWYEISDNTKTDICMQVSEGTLRSPVDWFKIAIAPLLLYRVCRVCTIIVFSFTLACSLFWTLKLEYGFDQTMAFSKESYLTNHFKNMNKVLNTGPQVFFIVQGNIQWHEPKIQNKFCTLAGCDENSMGNKIRSLAYAENYEGNYLHGDVNIWLDSYLQFMHPRGSCCKTDGKHFCEYYRTV</sequence>
<name>A0A1I7V4V4_9PELO</name>
<dbReference type="Proteomes" id="UP000095282">
    <property type="component" value="Unplaced"/>
</dbReference>
<dbReference type="Pfam" id="PF12349">
    <property type="entry name" value="Sterol-sensing"/>
    <property type="match status" value="1"/>
</dbReference>
<feature type="transmembrane region" description="Helical" evidence="12">
    <location>
        <begin position="641"/>
        <end position="663"/>
    </location>
</feature>
<feature type="transmembrane region" description="Helical" evidence="12">
    <location>
        <begin position="727"/>
        <end position="745"/>
    </location>
</feature>
<evidence type="ECO:0000256" key="4">
    <source>
        <dbReference type="ARBA" id="ARBA00022692"/>
    </source>
</evidence>
<evidence type="ECO:0000256" key="2">
    <source>
        <dbReference type="ARBA" id="ARBA00005585"/>
    </source>
</evidence>
<evidence type="ECO:0000256" key="5">
    <source>
        <dbReference type="ARBA" id="ARBA00022729"/>
    </source>
</evidence>
<dbReference type="GO" id="GO:0030299">
    <property type="term" value="P:intestinal cholesterol absorption"/>
    <property type="evidence" value="ECO:0007669"/>
    <property type="project" value="TreeGrafter"/>
</dbReference>
<evidence type="ECO:0000256" key="9">
    <source>
        <dbReference type="ARBA" id="ARBA00023157"/>
    </source>
</evidence>
<evidence type="ECO:0000256" key="7">
    <source>
        <dbReference type="ARBA" id="ARBA00023055"/>
    </source>
</evidence>
<feature type="transmembrane region" description="Helical" evidence="12">
    <location>
        <begin position="569"/>
        <end position="595"/>
    </location>
</feature>
<feature type="transmembrane region" description="Helical" evidence="12">
    <location>
        <begin position="282"/>
        <end position="300"/>
    </location>
</feature>
<dbReference type="eggNOG" id="KOG1933">
    <property type="taxonomic scope" value="Eukaryota"/>
</dbReference>
<evidence type="ECO:0000256" key="12">
    <source>
        <dbReference type="SAM" id="Phobius"/>
    </source>
</evidence>
<dbReference type="GO" id="GO:0015485">
    <property type="term" value="F:cholesterol binding"/>
    <property type="evidence" value="ECO:0007669"/>
    <property type="project" value="TreeGrafter"/>
</dbReference>
<feature type="signal peptide" evidence="13">
    <location>
        <begin position="1"/>
        <end position="23"/>
    </location>
</feature>
<evidence type="ECO:0000256" key="8">
    <source>
        <dbReference type="ARBA" id="ARBA00023136"/>
    </source>
</evidence>
<dbReference type="InterPro" id="IPR053956">
    <property type="entry name" value="NPC1_MLD"/>
</dbReference>
<dbReference type="PANTHER" id="PTHR45727">
    <property type="entry name" value="NPC INTRACELLULAR CHOLESTEROL TRANSPORTER 1"/>
    <property type="match status" value="1"/>
</dbReference>
<feature type="domain" description="SSD" evidence="14">
    <location>
        <begin position="605"/>
        <end position="786"/>
    </location>
</feature>
<protein>
    <submittedName>
        <fullName evidence="16">SSD domain-containing protein</fullName>
    </submittedName>
</protein>
<keyword evidence="3" id="KW-0813">Transport</keyword>
<dbReference type="Pfam" id="PF16414">
    <property type="entry name" value="NPC1_N"/>
    <property type="match status" value="1"/>
</dbReference>
<feature type="transmembrane region" description="Helical" evidence="12">
    <location>
        <begin position="836"/>
        <end position="861"/>
    </location>
</feature>
<dbReference type="GO" id="GO:0005886">
    <property type="term" value="C:plasma membrane"/>
    <property type="evidence" value="ECO:0007669"/>
    <property type="project" value="TreeGrafter"/>
</dbReference>
<comment type="subcellular location">
    <subcellularLocation>
        <location evidence="1">Membrane</location>
        <topology evidence="1">Multi-pass membrane protein</topology>
    </subcellularLocation>
</comment>
<keyword evidence="15" id="KW-1185">Reference proteome</keyword>
<keyword evidence="6 12" id="KW-1133">Transmembrane helix</keyword>
<dbReference type="PROSITE" id="PS50156">
    <property type="entry name" value="SSD"/>
    <property type="match status" value="1"/>
</dbReference>
<dbReference type="InterPro" id="IPR032190">
    <property type="entry name" value="NPC1_N"/>
</dbReference>
<dbReference type="PANTHER" id="PTHR45727:SF2">
    <property type="entry name" value="NPC INTRACELLULAR CHOLESTEROL TRANSPORTER 1"/>
    <property type="match status" value="1"/>
</dbReference>
<dbReference type="InterPro" id="IPR000731">
    <property type="entry name" value="SSD"/>
</dbReference>
<evidence type="ECO:0000256" key="6">
    <source>
        <dbReference type="ARBA" id="ARBA00022989"/>
    </source>
</evidence>
<feature type="transmembrane region" description="Helical" evidence="12">
    <location>
        <begin position="765"/>
        <end position="784"/>
    </location>
</feature>
<dbReference type="AlphaFoldDB" id="A0A1I7V4V4"/>
<evidence type="ECO:0000259" key="14">
    <source>
        <dbReference type="PROSITE" id="PS50156"/>
    </source>
</evidence>
<reference evidence="16" key="1">
    <citation type="submission" date="2016-11" db="UniProtKB">
        <authorList>
            <consortium name="WormBaseParasite"/>
        </authorList>
    </citation>
    <scope>IDENTIFICATION</scope>
</reference>
<dbReference type="GO" id="GO:0042632">
    <property type="term" value="P:cholesterol homeostasis"/>
    <property type="evidence" value="ECO:0007669"/>
    <property type="project" value="TreeGrafter"/>
</dbReference>
<comment type="catalytic activity">
    <reaction evidence="11">
        <text>cholesterol(in) = cholesterol(out)</text>
        <dbReference type="Rhea" id="RHEA:39747"/>
        <dbReference type="ChEBI" id="CHEBI:16113"/>
    </reaction>
</comment>
<dbReference type="WBParaSite" id="Csp11.Scaffold78.g479.t2">
    <property type="protein sequence ID" value="Csp11.Scaffold78.g479.t2"/>
    <property type="gene ID" value="Csp11.Scaffold78.g479"/>
</dbReference>
<evidence type="ECO:0000256" key="13">
    <source>
        <dbReference type="SAM" id="SignalP"/>
    </source>
</evidence>
<organism evidence="15 16">
    <name type="scientific">Caenorhabditis tropicalis</name>
    <dbReference type="NCBI Taxonomy" id="1561998"/>
    <lineage>
        <taxon>Eukaryota</taxon>
        <taxon>Metazoa</taxon>
        <taxon>Ecdysozoa</taxon>
        <taxon>Nematoda</taxon>
        <taxon>Chromadorea</taxon>
        <taxon>Rhabditida</taxon>
        <taxon>Rhabditina</taxon>
        <taxon>Rhabditomorpha</taxon>
        <taxon>Rhabditoidea</taxon>
        <taxon>Rhabditidae</taxon>
        <taxon>Peloderinae</taxon>
        <taxon>Caenorhabditis</taxon>
    </lineage>
</organism>
<evidence type="ECO:0000256" key="1">
    <source>
        <dbReference type="ARBA" id="ARBA00004141"/>
    </source>
</evidence>
<proteinExistence type="inferred from homology"/>
<feature type="transmembrane region" description="Helical" evidence="12">
    <location>
        <begin position="675"/>
        <end position="693"/>
    </location>
</feature>
<feature type="transmembrane region" description="Helical" evidence="12">
    <location>
        <begin position="607"/>
        <end position="629"/>
    </location>
</feature>
<evidence type="ECO:0000256" key="11">
    <source>
        <dbReference type="ARBA" id="ARBA00034049"/>
    </source>
</evidence>
<dbReference type="GO" id="GO:0015918">
    <property type="term" value="P:sterol transport"/>
    <property type="evidence" value="ECO:0007669"/>
    <property type="project" value="TreeGrafter"/>
</dbReference>